<dbReference type="EMBL" id="PUBV01000010">
    <property type="protein sequence ID" value="PWB07735.1"/>
    <property type="molecule type" value="Genomic_DNA"/>
</dbReference>
<proteinExistence type="predicted"/>
<feature type="transmembrane region" description="Helical" evidence="1">
    <location>
        <begin position="613"/>
        <end position="632"/>
    </location>
</feature>
<reference evidence="3" key="1">
    <citation type="submission" date="2018-02" db="EMBL/GenBank/DDBJ databases">
        <authorList>
            <person name="Clavel T."/>
            <person name="Strowig T."/>
        </authorList>
    </citation>
    <scope>NUCLEOTIDE SEQUENCE [LARGE SCALE GENOMIC DNA]</scope>
    <source>
        <strain evidence="3">DSM 100764</strain>
    </source>
</reference>
<gene>
    <name evidence="2" type="ORF">C5O25_06255</name>
</gene>
<feature type="transmembrane region" description="Helical" evidence="1">
    <location>
        <begin position="232"/>
        <end position="254"/>
    </location>
</feature>
<feature type="transmembrane region" description="Helical" evidence="1">
    <location>
        <begin position="644"/>
        <end position="668"/>
    </location>
</feature>
<dbReference type="PANTHER" id="PTHR16214">
    <property type="entry name" value="TRANSMEMBRANE PROTEIN 260"/>
    <property type="match status" value="1"/>
</dbReference>
<sequence length="1182" mass="133228">MSGRRYHQSNAMKRYNIINNSLGWLCFVVAALTYILTLEPTASFWDCPEFILQAFKLEVGHPPGNPIFMLAGRFFVNFAGGDISKVAYCVNLMSALLSAGTILLLFWTVTHLVKRLTVRDDATEVSPLKMIVIFGSGLCAALVYTWSDTFWFSAVEGEVYAFSSFCTALVFWLILKWENRADQPHSDRYLILIAYVIGISIAVHLLNLLCIPAIVLVVYYRKWRDTSAKGSLLALLVSCAIVALILYGLVPGFIEIAQYFELFCVNLLGWSFNMGTLAYTVIFIGVFCWAIRELYAQRSATRIRISFLLAITLSGMLFIGDNLWVALILTAALALWLFKTSKLPVRVLNLVAISTLVIFVGYSSYALLLIRSSAHTPMNQNAPDNLFSLASYLNREQYGDRPLFYGATLNSSPVYEVSGQQTNPIIKEGPALYAKKVKTSPDEPDEYIMTGHKKSYEMTPELNMLFPRIYSSDPSHKQAYADWIGFRGKPVNATLYVDKEGNPMQQTMQLKPTMAENLDFFLVYQLNHMYWRYFMWNFAGRQNDIQGNGEVNRGNWISGIPFIDNARLGDQSLLPADQGSENKGHNVFYMLPLLLGIIGIGWQAFVSKRGIEQFWVVFFLFFMTGIAIVLYLNQTPGQPRERDYAFAGSFYAFSIWVGMGVVGLWRLIMLALRGKHGAAQAAGDGEAGIYPAEEQPGKLRSRSMAAAVVAAAVGLLVPLQMVSQTWDDHDRSGRYTTRDFGNNYLNSLDENAIVFTNGDNDTFPLWYAQEVEGTRTDVKVVNLSYLTTDWYVDQVRRPSYEAPGIDMQARPADYAYDRLQFAYFLDNDTIPVDALASLRQIYSPESRQNSWGLPIVKHPNMYVPVDTAALVAAGRITPQEALVADAVIPVNLLSDPHAPGERGMTLSKTIALDMIATSAANGWNRPVYFAMTVPERYYMGLSPYMRNNGLAYEVGPLRNSSDAPSVNTEKMYRNVTERWAWGGLDKLKDADDIYLDETVRRMVTTHRTAMLDLVTALINEGIDARRTFDRDSAMLTVLQSNELRRITTDSYQRARTVLDLMREKLPAEVMPYAVQVGKQAGDLYLNLGELTGNKSDTEKGLQIIRDEIMRFADNIVYYQSLSPWQYSTLPYSDRYTDQRYFLDLIQSYLYGGGDVETLEKEISAKGVDLERQFRFNSAQKGQ</sequence>
<keyword evidence="1" id="KW-0812">Transmembrane</keyword>
<dbReference type="Proteomes" id="UP000244925">
    <property type="component" value="Unassembled WGS sequence"/>
</dbReference>
<feature type="transmembrane region" description="Helical" evidence="1">
    <location>
        <begin position="128"/>
        <end position="147"/>
    </location>
</feature>
<keyword evidence="1" id="KW-0472">Membrane</keyword>
<feature type="transmembrane region" description="Helical" evidence="1">
    <location>
        <begin position="21"/>
        <end position="39"/>
    </location>
</feature>
<dbReference type="InterPro" id="IPR021280">
    <property type="entry name" value="TMEM260-like"/>
</dbReference>
<evidence type="ECO:0000256" key="1">
    <source>
        <dbReference type="SAM" id="Phobius"/>
    </source>
</evidence>
<keyword evidence="3" id="KW-1185">Reference proteome</keyword>
<name>A0A2V1IXR6_9BACT</name>
<dbReference type="InterPro" id="IPR052724">
    <property type="entry name" value="GT117_domain-containing"/>
</dbReference>
<organism evidence="2 3">
    <name type="scientific">Paramuribaculum intestinale</name>
    <dbReference type="NCBI Taxonomy" id="2094151"/>
    <lineage>
        <taxon>Bacteria</taxon>
        <taxon>Pseudomonadati</taxon>
        <taxon>Bacteroidota</taxon>
        <taxon>Bacteroidia</taxon>
        <taxon>Bacteroidales</taxon>
        <taxon>Muribaculaceae</taxon>
        <taxon>Paramuribaculum</taxon>
    </lineage>
</organism>
<comment type="caution">
    <text evidence="2">The sequence shown here is derived from an EMBL/GenBank/DDBJ whole genome shotgun (WGS) entry which is preliminary data.</text>
</comment>
<feature type="transmembrane region" description="Helical" evidence="1">
    <location>
        <begin position="159"/>
        <end position="177"/>
    </location>
</feature>
<feature type="transmembrane region" description="Helical" evidence="1">
    <location>
        <begin position="88"/>
        <end position="108"/>
    </location>
</feature>
<protein>
    <submittedName>
        <fullName evidence="2">DUF2723 domain-containing protein</fullName>
    </submittedName>
</protein>
<accession>A0A2V1IXR6</accession>
<dbReference type="Pfam" id="PF11028">
    <property type="entry name" value="TMEM260-like"/>
    <property type="match status" value="1"/>
</dbReference>
<feature type="transmembrane region" description="Helical" evidence="1">
    <location>
        <begin position="307"/>
        <end position="338"/>
    </location>
</feature>
<evidence type="ECO:0000313" key="2">
    <source>
        <dbReference type="EMBL" id="PWB07735.1"/>
    </source>
</evidence>
<feature type="transmembrane region" description="Helical" evidence="1">
    <location>
        <begin position="350"/>
        <end position="370"/>
    </location>
</feature>
<feature type="transmembrane region" description="Helical" evidence="1">
    <location>
        <begin position="587"/>
        <end position="607"/>
    </location>
</feature>
<evidence type="ECO:0000313" key="3">
    <source>
        <dbReference type="Proteomes" id="UP000244925"/>
    </source>
</evidence>
<feature type="transmembrane region" description="Helical" evidence="1">
    <location>
        <begin position="274"/>
        <end position="295"/>
    </location>
</feature>
<dbReference type="AlphaFoldDB" id="A0A2V1IXR6"/>
<keyword evidence="1" id="KW-1133">Transmembrane helix</keyword>
<feature type="transmembrane region" description="Helical" evidence="1">
    <location>
        <begin position="189"/>
        <end position="220"/>
    </location>
</feature>
<dbReference type="PANTHER" id="PTHR16214:SF3">
    <property type="entry name" value="TRANSMEMBRANE PROTEIN 260"/>
    <property type="match status" value="1"/>
</dbReference>
<feature type="transmembrane region" description="Helical" evidence="1">
    <location>
        <begin position="59"/>
        <end position="76"/>
    </location>
</feature>